<evidence type="ECO:0000313" key="4">
    <source>
        <dbReference type="Proteomes" id="UP000275078"/>
    </source>
</evidence>
<keyword evidence="4" id="KW-1185">Reference proteome</keyword>
<evidence type="ECO:0000313" key="3">
    <source>
        <dbReference type="EMBL" id="RPA77658.1"/>
    </source>
</evidence>
<evidence type="ECO:0000256" key="1">
    <source>
        <dbReference type="SAM" id="MobiDB-lite"/>
    </source>
</evidence>
<dbReference type="AlphaFoldDB" id="A0A3N4HYV5"/>
<dbReference type="OrthoDB" id="515692at2759"/>
<organism evidence="3 4">
    <name type="scientific">Ascobolus immersus RN42</name>
    <dbReference type="NCBI Taxonomy" id="1160509"/>
    <lineage>
        <taxon>Eukaryota</taxon>
        <taxon>Fungi</taxon>
        <taxon>Dikarya</taxon>
        <taxon>Ascomycota</taxon>
        <taxon>Pezizomycotina</taxon>
        <taxon>Pezizomycetes</taxon>
        <taxon>Pezizales</taxon>
        <taxon>Ascobolaceae</taxon>
        <taxon>Ascobolus</taxon>
    </lineage>
</organism>
<dbReference type="EMBL" id="ML119722">
    <property type="protein sequence ID" value="RPA77658.1"/>
    <property type="molecule type" value="Genomic_DNA"/>
</dbReference>
<gene>
    <name evidence="3" type="ORF">BJ508DRAFT_378720</name>
</gene>
<dbReference type="Proteomes" id="UP000275078">
    <property type="component" value="Unassembled WGS sequence"/>
</dbReference>
<accession>A0A3N4HYV5</accession>
<feature type="domain" description="DUF7730" evidence="2">
    <location>
        <begin position="54"/>
        <end position="285"/>
    </location>
</feature>
<dbReference type="Pfam" id="PF24864">
    <property type="entry name" value="DUF7730"/>
    <property type="match status" value="1"/>
</dbReference>
<protein>
    <recommendedName>
        <fullName evidence="2">DUF7730 domain-containing protein</fullName>
    </recommendedName>
</protein>
<feature type="region of interest" description="Disordered" evidence="1">
    <location>
        <begin position="1"/>
        <end position="36"/>
    </location>
</feature>
<evidence type="ECO:0000259" key="2">
    <source>
        <dbReference type="Pfam" id="PF24864"/>
    </source>
</evidence>
<sequence>MEKFKRLFRRSPPVPKRRSKFTDKFTDSKMPPYPPHGEKPICIDHSKVEIATVNSPFFRLPVEIRRLIYNFAFDTDSRMHIDLSFTGTPCRAKRQCAEPRHNIHWRWRSCLCDNSGVPVDRNNRKDPRRCTFEKPLTRIDGVWEDGEWQDQCISWKRADGLLGTEIFGKRRNMGLGWLLSCKRGYGESLEFLYGRAFVLSPVLVEYTHYWGTDMHLYNLVEMLPMLWGEKIGLITSLNFQWDVRQGYAYEYSDKGGHFGTCWEEYAALWEEVLVKFGRLKWLSIGVRYRPRVYHGADSKFVEFGLERRSRLDMRSAEEWNFIGESLERVLCGPVEKFIVQRGDVLRGLRLALTYSLREPIRRMLKDGRTGWEKREVKYAEETRECGGSGEWWPSAVPKQELFRVVNGLDLATSQTEEGRHGAEASGMEMETDHNQNVKGSGHQLRGFFVSELCQDKEDFYSNPGMLAQYAHIWDQILPKFENLQSLKVKLDCRYQLDENPAECHRWSNRNTSKYSEFGIRRLQSGVGDQAEWAGLEKVTLGEQLEADLCGPVDRFFLRECSSLRVLRLRVTDPLALPLYWLAEKSGGRWEKRSLLIPARVQGYWTRA</sequence>
<reference evidence="3 4" key="1">
    <citation type="journal article" date="2018" name="Nat. Ecol. Evol.">
        <title>Pezizomycetes genomes reveal the molecular basis of ectomycorrhizal truffle lifestyle.</title>
        <authorList>
            <person name="Murat C."/>
            <person name="Payen T."/>
            <person name="Noel B."/>
            <person name="Kuo A."/>
            <person name="Morin E."/>
            <person name="Chen J."/>
            <person name="Kohler A."/>
            <person name="Krizsan K."/>
            <person name="Balestrini R."/>
            <person name="Da Silva C."/>
            <person name="Montanini B."/>
            <person name="Hainaut M."/>
            <person name="Levati E."/>
            <person name="Barry K.W."/>
            <person name="Belfiori B."/>
            <person name="Cichocki N."/>
            <person name="Clum A."/>
            <person name="Dockter R.B."/>
            <person name="Fauchery L."/>
            <person name="Guy J."/>
            <person name="Iotti M."/>
            <person name="Le Tacon F."/>
            <person name="Lindquist E.A."/>
            <person name="Lipzen A."/>
            <person name="Malagnac F."/>
            <person name="Mello A."/>
            <person name="Molinier V."/>
            <person name="Miyauchi S."/>
            <person name="Poulain J."/>
            <person name="Riccioni C."/>
            <person name="Rubini A."/>
            <person name="Sitrit Y."/>
            <person name="Splivallo R."/>
            <person name="Traeger S."/>
            <person name="Wang M."/>
            <person name="Zifcakova L."/>
            <person name="Wipf D."/>
            <person name="Zambonelli A."/>
            <person name="Paolocci F."/>
            <person name="Nowrousian M."/>
            <person name="Ottonello S."/>
            <person name="Baldrian P."/>
            <person name="Spatafora J.W."/>
            <person name="Henrissat B."/>
            <person name="Nagy L.G."/>
            <person name="Aury J.M."/>
            <person name="Wincker P."/>
            <person name="Grigoriev I.V."/>
            <person name="Bonfante P."/>
            <person name="Martin F.M."/>
        </authorList>
    </citation>
    <scope>NUCLEOTIDE SEQUENCE [LARGE SCALE GENOMIC DNA]</scope>
    <source>
        <strain evidence="3 4">RN42</strain>
    </source>
</reference>
<dbReference type="InterPro" id="IPR056632">
    <property type="entry name" value="DUF7730"/>
</dbReference>
<proteinExistence type="predicted"/>
<name>A0A3N4HYV5_ASCIM</name>
<dbReference type="STRING" id="1160509.A0A3N4HYV5"/>